<dbReference type="Proteomes" id="UP000663853">
    <property type="component" value="Unassembled WGS sequence"/>
</dbReference>
<protein>
    <recommendedName>
        <fullName evidence="3">BTB domain-containing protein</fullName>
    </recommendedName>
</protein>
<comment type="caution">
    <text evidence="1">The sequence shown here is derived from an EMBL/GenBank/DDBJ whole genome shotgun (WGS) entry which is preliminary data.</text>
</comment>
<evidence type="ECO:0000313" key="2">
    <source>
        <dbReference type="Proteomes" id="UP000663853"/>
    </source>
</evidence>
<name>A0A8H3B5L0_9AGAM</name>
<reference evidence="1" key="1">
    <citation type="submission" date="2021-01" db="EMBL/GenBank/DDBJ databases">
        <authorList>
            <person name="Kaushik A."/>
        </authorList>
    </citation>
    <scope>NUCLEOTIDE SEQUENCE</scope>
    <source>
        <strain evidence="1">AG6-10EEA</strain>
    </source>
</reference>
<dbReference type="AlphaFoldDB" id="A0A8H3B5L0"/>
<evidence type="ECO:0000313" key="1">
    <source>
        <dbReference type="EMBL" id="CAE6448310.1"/>
    </source>
</evidence>
<gene>
    <name evidence="1" type="ORF">RDB_LOCUS46047</name>
</gene>
<proteinExistence type="predicted"/>
<dbReference type="EMBL" id="CAJMXA010000992">
    <property type="protein sequence ID" value="CAE6448310.1"/>
    <property type="molecule type" value="Genomic_DNA"/>
</dbReference>
<accession>A0A8H3B5L0</accession>
<sequence>MTLLQNHDSSVRYQSAVFLAGNTLFKFQASLLAPDPNVNDYEFKHMVKHALGDSEGDASNTGTDDAHPIVLPADVTEDQFRDLLMVAFGGVVDRSSVDFFRSLKTPSSYSPTLVSRLTNIGYLGCRFGMKRLDVWSQIQIHAVLQHLVVTRQSADDWGAPVILRLVQYLQNTSLAFSRCKLLDLTRHIISTLVERAYELNNEIPQGTIIDVCAALYKEKDLLINTPEFFGFIFAVIVSLGHQSPIWTNCLTREDRRVLYAANTTLTRLASHADLDVGWVMDPTALKKVCPQCPSGFDASWNKAFSQCDGLKSRVPLEDLRHVVTLPVYRMRFWLANRVAPCKCAVTVMNNIEPRMDTLYSGLTEKYKFLVETV</sequence>
<organism evidence="1 2">
    <name type="scientific">Rhizoctonia solani</name>
    <dbReference type="NCBI Taxonomy" id="456999"/>
    <lineage>
        <taxon>Eukaryota</taxon>
        <taxon>Fungi</taxon>
        <taxon>Dikarya</taxon>
        <taxon>Basidiomycota</taxon>
        <taxon>Agaricomycotina</taxon>
        <taxon>Agaricomycetes</taxon>
        <taxon>Cantharellales</taxon>
        <taxon>Ceratobasidiaceae</taxon>
        <taxon>Rhizoctonia</taxon>
    </lineage>
</organism>
<evidence type="ECO:0008006" key="3">
    <source>
        <dbReference type="Google" id="ProtNLM"/>
    </source>
</evidence>